<dbReference type="InterPro" id="IPR010559">
    <property type="entry name" value="Sig_transdc_His_kin_internal"/>
</dbReference>
<keyword evidence="2" id="KW-0732">Signal</keyword>
<dbReference type="SUPFAM" id="SSF55874">
    <property type="entry name" value="ATPase domain of HSP90 chaperone/DNA topoisomerase II/histidine kinase"/>
    <property type="match status" value="1"/>
</dbReference>
<dbReference type="RefSeq" id="WP_109740860.1">
    <property type="nucleotide sequence ID" value="NZ_QGGO01000001.1"/>
</dbReference>
<dbReference type="SUPFAM" id="SSF63829">
    <property type="entry name" value="Calcium-dependent phosphotriesterase"/>
    <property type="match status" value="1"/>
</dbReference>
<proteinExistence type="predicted"/>
<dbReference type="InterPro" id="IPR013783">
    <property type="entry name" value="Ig-like_fold"/>
</dbReference>
<reference evidence="4 5" key="1">
    <citation type="submission" date="2018-05" db="EMBL/GenBank/DDBJ databases">
        <title>Genomic Encyclopedia of Archaeal and Bacterial Type Strains, Phase II (KMG-II): from individual species to whole genera.</title>
        <authorList>
            <person name="Goeker M."/>
        </authorList>
    </citation>
    <scope>NUCLEOTIDE SEQUENCE [LARGE SCALE GENOMIC DNA]</scope>
    <source>
        <strain evidence="4 5">DSM 22214</strain>
    </source>
</reference>
<evidence type="ECO:0000256" key="2">
    <source>
        <dbReference type="SAM" id="SignalP"/>
    </source>
</evidence>
<feature type="domain" description="Signal transduction histidine kinase internal region" evidence="3">
    <location>
        <begin position="818"/>
        <end position="897"/>
    </location>
</feature>
<feature type="signal peptide" evidence="2">
    <location>
        <begin position="1"/>
        <end position="20"/>
    </location>
</feature>
<feature type="chain" id="PRO_5016417696" evidence="2">
    <location>
        <begin position="21"/>
        <end position="1024"/>
    </location>
</feature>
<dbReference type="GO" id="GO:0016020">
    <property type="term" value="C:membrane"/>
    <property type="evidence" value="ECO:0007669"/>
    <property type="project" value="InterPro"/>
</dbReference>
<evidence type="ECO:0000256" key="1">
    <source>
        <dbReference type="SAM" id="Phobius"/>
    </source>
</evidence>
<dbReference type="GO" id="GO:0000155">
    <property type="term" value="F:phosphorelay sensor kinase activity"/>
    <property type="evidence" value="ECO:0007669"/>
    <property type="project" value="InterPro"/>
</dbReference>
<dbReference type="PANTHER" id="PTHR34220">
    <property type="entry name" value="SENSOR HISTIDINE KINASE YPDA"/>
    <property type="match status" value="1"/>
</dbReference>
<dbReference type="InterPro" id="IPR011110">
    <property type="entry name" value="Reg_prop"/>
</dbReference>
<comment type="caution">
    <text evidence="4">The sequence shown here is derived from an EMBL/GenBank/DDBJ whole genome shotgun (WGS) entry which is preliminary data.</text>
</comment>
<evidence type="ECO:0000313" key="4">
    <source>
        <dbReference type="EMBL" id="PWK29223.1"/>
    </source>
</evidence>
<dbReference type="PANTHER" id="PTHR34220:SF7">
    <property type="entry name" value="SENSOR HISTIDINE KINASE YPDA"/>
    <property type="match status" value="1"/>
</dbReference>
<dbReference type="InterPro" id="IPR015943">
    <property type="entry name" value="WD40/YVTN_repeat-like_dom_sf"/>
</dbReference>
<keyword evidence="1" id="KW-1133">Transmembrane helix</keyword>
<dbReference type="SUPFAM" id="SSF50978">
    <property type="entry name" value="WD40 repeat-like"/>
    <property type="match status" value="1"/>
</dbReference>
<evidence type="ECO:0000313" key="5">
    <source>
        <dbReference type="Proteomes" id="UP000245489"/>
    </source>
</evidence>
<sequence length="1024" mass="118938">MKKLLTIYFLYILTSLNILAQTPHFRNYTVDDGLPSSHVYRAFQDSKGFMWFCTDKGIARFDGYKFEKFTTKNGLPNNDIWHCAEDSQHRIWFLSYANAFFYFDLKDNKFHVIENPFKELHDTHIWCYVGESKNTIKIILGQRDILLLDVEKKKVSTTTIDYAESYPLVKNNSFFSKKYNNRIEVWHLRAFSEGLQHNILKKQHIIQTNTNIKPEFWDKAISIIFDDDKTIYANNDSICLLKNKKHITRLLKDLSSSPSPQLSLILNVGNINRKLVLTEDDAFVIDENLNRIKNLDFIKNFNVNTIYFDSENNLWLCTKNRGLLMLSSQALKSEIFQEISNKISITALTKDIYDRIWIGDNQGHIYILTKDNKLHLQKFKENKNSPIKKIVLSKNKAIILWNDASMMLFPLSEANTKILTPQMLKLEFNKPTIHQNNSNILIGLNVKSIIFLTENLFLIANSLHISLLKDYFNTFFIDYLKLPILPNSRGVKTNVMYFNKEKHIIFTGTNKGLQKLYLNQQETKFISFNKVLPILSKPISCFDTDNENALWVGTDGYGVYRFYKDKPYEIPELSGMIINHLNFEKESNRLFVSTNEGIFVLNLTKKGDDIIYTIKKISLAQGLPTLEVNCSLVRNKELFVGTSKGLATLPLNAETDISTTRTITALIIKNIKINRQDTTINSQYSLNYRQNNIDIEFVALSFKSDKNITYHYKMLSSNDNSDTSWHAVLDLHKEFSLLSPGKYEFHLKAFDIDGNPSQSLKPIIFIINPPFWETLWFKALIVLFILVLIILYIVIRTKNIKKKEEEKTEINKKFAELELQALQAQMNPHFVFNALSAIQNFILNNNTEEATNFLSKFSRLMRLFLESSRNKYIALSEEKILLEYYIQLEELRFKGKFTSKIEIDSSVSLDTEIPSMLLQPFVENAINHGLVYKENNDGFLHIHFKQEGEKLLCTIEDNGIGRKKAAEIKNKSLKPYKSRSTEITEERLRSLELIENTKIEVFILDKQDTNQTAMGTKVMIVMYL</sequence>
<evidence type="ECO:0000259" key="3">
    <source>
        <dbReference type="Pfam" id="PF06580"/>
    </source>
</evidence>
<dbReference type="AlphaFoldDB" id="A0A316EEW0"/>
<dbReference type="InterPro" id="IPR050640">
    <property type="entry name" value="Bact_2-comp_sensor_kinase"/>
</dbReference>
<dbReference type="EMBL" id="QGGO01000001">
    <property type="protein sequence ID" value="PWK29223.1"/>
    <property type="molecule type" value="Genomic_DNA"/>
</dbReference>
<dbReference type="Pfam" id="PF07494">
    <property type="entry name" value="Reg_prop"/>
    <property type="match status" value="2"/>
</dbReference>
<dbReference type="Proteomes" id="UP000245489">
    <property type="component" value="Unassembled WGS sequence"/>
</dbReference>
<keyword evidence="1" id="KW-0812">Transmembrane</keyword>
<dbReference type="InterPro" id="IPR036322">
    <property type="entry name" value="WD40_repeat_dom_sf"/>
</dbReference>
<protein>
    <submittedName>
        <fullName evidence="4">Two component regulator with propeller domain</fullName>
    </submittedName>
</protein>
<dbReference type="OrthoDB" id="9809670at2"/>
<dbReference type="InterPro" id="IPR036890">
    <property type="entry name" value="HATPase_C_sf"/>
</dbReference>
<organism evidence="4 5">
    <name type="scientific">Arcicella aurantiaca</name>
    <dbReference type="NCBI Taxonomy" id="591202"/>
    <lineage>
        <taxon>Bacteria</taxon>
        <taxon>Pseudomonadati</taxon>
        <taxon>Bacteroidota</taxon>
        <taxon>Cytophagia</taxon>
        <taxon>Cytophagales</taxon>
        <taxon>Flectobacillaceae</taxon>
        <taxon>Arcicella</taxon>
    </lineage>
</organism>
<dbReference type="Gene3D" id="2.60.40.10">
    <property type="entry name" value="Immunoglobulins"/>
    <property type="match status" value="1"/>
</dbReference>
<feature type="transmembrane region" description="Helical" evidence="1">
    <location>
        <begin position="775"/>
        <end position="795"/>
    </location>
</feature>
<dbReference type="Pfam" id="PF06580">
    <property type="entry name" value="His_kinase"/>
    <property type="match status" value="1"/>
</dbReference>
<name>A0A316EEW0_9BACT</name>
<accession>A0A316EEW0</accession>
<gene>
    <name evidence="4" type="ORF">LV89_00062</name>
</gene>
<dbReference type="Gene3D" id="3.30.565.10">
    <property type="entry name" value="Histidine kinase-like ATPase, C-terminal domain"/>
    <property type="match status" value="1"/>
</dbReference>
<dbReference type="Gene3D" id="2.130.10.10">
    <property type="entry name" value="YVTN repeat-like/Quinoprotein amine dehydrogenase"/>
    <property type="match status" value="3"/>
</dbReference>
<keyword evidence="5" id="KW-1185">Reference proteome</keyword>
<keyword evidence="1" id="KW-0472">Membrane</keyword>